<dbReference type="Proteomes" id="UP001530377">
    <property type="component" value="Unassembled WGS sequence"/>
</dbReference>
<dbReference type="Gene3D" id="2.30.180.10">
    <property type="entry name" value="FAS1 domain"/>
    <property type="match status" value="1"/>
</dbReference>
<feature type="chain" id="PRO_5044782316" description="FAS1 domain-containing protein" evidence="1">
    <location>
        <begin position="25"/>
        <end position="205"/>
    </location>
</feature>
<evidence type="ECO:0000313" key="4">
    <source>
        <dbReference type="Proteomes" id="UP001530377"/>
    </source>
</evidence>
<accession>A0ABD3S051</accession>
<keyword evidence="4" id="KW-1185">Reference proteome</keyword>
<feature type="domain" description="FAS1" evidence="2">
    <location>
        <begin position="24"/>
        <end position="166"/>
    </location>
</feature>
<reference evidence="3 4" key="1">
    <citation type="submission" date="2024-10" db="EMBL/GenBank/DDBJ databases">
        <title>Updated reference genomes for cyclostephanoid diatoms.</title>
        <authorList>
            <person name="Roberts W.R."/>
            <person name="Alverson A.J."/>
        </authorList>
    </citation>
    <scope>NUCLEOTIDE SEQUENCE [LARGE SCALE GENOMIC DNA]</scope>
    <source>
        <strain evidence="3 4">AJA228-03</strain>
    </source>
</reference>
<dbReference type="AlphaFoldDB" id="A0ABD3S051"/>
<proteinExistence type="predicted"/>
<keyword evidence="1" id="KW-0732">Signal</keyword>
<comment type="caution">
    <text evidence="3">The sequence shown here is derived from an EMBL/GenBank/DDBJ whole genome shotgun (WGS) entry which is preliminary data.</text>
</comment>
<sequence length="205" mass="21132">MSPRRLSFAITVVVAAHSFVGAAAESIYDIVNSNANLTTLAAALNATRGYDGGGTKLVDVLSGEGALTLFAPTNDAFAALPAGELDSWLRPENVGELDQILRYHVWPEKSEDCGGCDFSAADVVTLSGDLVHIHTTDNSTMVNEAYVTGADISASNGVIKVIDAVLFPNIAPVADDPVTAVSVATALKQTIMAICAIGATAILVA</sequence>
<dbReference type="InterPro" id="IPR050904">
    <property type="entry name" value="Adhesion/Biosynth-related"/>
</dbReference>
<dbReference type="InterPro" id="IPR000782">
    <property type="entry name" value="FAS1_domain"/>
</dbReference>
<feature type="signal peptide" evidence="1">
    <location>
        <begin position="1"/>
        <end position="24"/>
    </location>
</feature>
<evidence type="ECO:0000259" key="2">
    <source>
        <dbReference type="PROSITE" id="PS50213"/>
    </source>
</evidence>
<dbReference type="SUPFAM" id="SSF82153">
    <property type="entry name" value="FAS1 domain"/>
    <property type="match status" value="1"/>
</dbReference>
<evidence type="ECO:0000256" key="1">
    <source>
        <dbReference type="SAM" id="SignalP"/>
    </source>
</evidence>
<dbReference type="SMART" id="SM00554">
    <property type="entry name" value="FAS1"/>
    <property type="match status" value="1"/>
</dbReference>
<protein>
    <recommendedName>
        <fullName evidence="2">FAS1 domain-containing protein</fullName>
    </recommendedName>
</protein>
<dbReference type="InterPro" id="IPR036378">
    <property type="entry name" value="FAS1_dom_sf"/>
</dbReference>
<dbReference type="EMBL" id="JALLPB020000089">
    <property type="protein sequence ID" value="KAL3817836.1"/>
    <property type="molecule type" value="Genomic_DNA"/>
</dbReference>
<dbReference type="FunFam" id="2.30.180.10:FF:000032">
    <property type="entry name" value="Fasciclin domain-containing protein, putative"/>
    <property type="match status" value="1"/>
</dbReference>
<organism evidence="3 4">
    <name type="scientific">Cyclostephanos tholiformis</name>
    <dbReference type="NCBI Taxonomy" id="382380"/>
    <lineage>
        <taxon>Eukaryota</taxon>
        <taxon>Sar</taxon>
        <taxon>Stramenopiles</taxon>
        <taxon>Ochrophyta</taxon>
        <taxon>Bacillariophyta</taxon>
        <taxon>Coscinodiscophyceae</taxon>
        <taxon>Thalassiosirophycidae</taxon>
        <taxon>Stephanodiscales</taxon>
        <taxon>Stephanodiscaceae</taxon>
        <taxon>Cyclostephanos</taxon>
    </lineage>
</organism>
<dbReference type="PANTHER" id="PTHR10900:SF77">
    <property type="entry name" value="FI19380P1"/>
    <property type="match status" value="1"/>
</dbReference>
<gene>
    <name evidence="3" type="ORF">ACHAXA_004010</name>
</gene>
<dbReference type="PANTHER" id="PTHR10900">
    <property type="entry name" value="PERIOSTIN-RELATED"/>
    <property type="match status" value="1"/>
</dbReference>
<dbReference type="Pfam" id="PF02469">
    <property type="entry name" value="Fasciclin"/>
    <property type="match status" value="1"/>
</dbReference>
<evidence type="ECO:0000313" key="3">
    <source>
        <dbReference type="EMBL" id="KAL3817836.1"/>
    </source>
</evidence>
<name>A0ABD3S051_9STRA</name>
<dbReference type="PROSITE" id="PS50213">
    <property type="entry name" value="FAS1"/>
    <property type="match status" value="1"/>
</dbReference>